<dbReference type="AlphaFoldDB" id="A0A2V1DAM1"/>
<evidence type="ECO:0000256" key="1">
    <source>
        <dbReference type="SAM" id="MobiDB-lite"/>
    </source>
</evidence>
<feature type="transmembrane region" description="Helical" evidence="2">
    <location>
        <begin position="30"/>
        <end position="49"/>
    </location>
</feature>
<name>A0A2V1DAM1_9PLEO</name>
<feature type="compositionally biased region" description="Basic and acidic residues" evidence="1">
    <location>
        <begin position="109"/>
        <end position="119"/>
    </location>
</feature>
<evidence type="ECO:0000256" key="2">
    <source>
        <dbReference type="SAM" id="Phobius"/>
    </source>
</evidence>
<organism evidence="3 4">
    <name type="scientific">Periconia macrospinosa</name>
    <dbReference type="NCBI Taxonomy" id="97972"/>
    <lineage>
        <taxon>Eukaryota</taxon>
        <taxon>Fungi</taxon>
        <taxon>Dikarya</taxon>
        <taxon>Ascomycota</taxon>
        <taxon>Pezizomycotina</taxon>
        <taxon>Dothideomycetes</taxon>
        <taxon>Pleosporomycetidae</taxon>
        <taxon>Pleosporales</taxon>
        <taxon>Massarineae</taxon>
        <taxon>Periconiaceae</taxon>
        <taxon>Periconia</taxon>
    </lineage>
</organism>
<accession>A0A2V1DAM1</accession>
<reference evidence="3 4" key="1">
    <citation type="journal article" date="2018" name="Sci. Rep.">
        <title>Comparative genomics provides insights into the lifestyle and reveals functional heterogeneity of dark septate endophytic fungi.</title>
        <authorList>
            <person name="Knapp D.G."/>
            <person name="Nemeth J.B."/>
            <person name="Barry K."/>
            <person name="Hainaut M."/>
            <person name="Henrissat B."/>
            <person name="Johnson J."/>
            <person name="Kuo A."/>
            <person name="Lim J.H.P."/>
            <person name="Lipzen A."/>
            <person name="Nolan M."/>
            <person name="Ohm R.A."/>
            <person name="Tamas L."/>
            <person name="Grigoriev I.V."/>
            <person name="Spatafora J.W."/>
            <person name="Nagy L.G."/>
            <person name="Kovacs G.M."/>
        </authorList>
    </citation>
    <scope>NUCLEOTIDE SEQUENCE [LARGE SCALE GENOMIC DNA]</scope>
    <source>
        <strain evidence="3 4">DSE2036</strain>
    </source>
</reference>
<keyword evidence="2" id="KW-0812">Transmembrane</keyword>
<feature type="region of interest" description="Disordered" evidence="1">
    <location>
        <begin position="134"/>
        <end position="153"/>
    </location>
</feature>
<protein>
    <submittedName>
        <fullName evidence="3">Uncharacterized protein</fullName>
    </submittedName>
</protein>
<proteinExistence type="predicted"/>
<keyword evidence="4" id="KW-1185">Reference proteome</keyword>
<dbReference type="Proteomes" id="UP000244855">
    <property type="component" value="Unassembled WGS sequence"/>
</dbReference>
<sequence length="153" mass="16211">MHLQNPVDTPPPHLDARGYSGNTNNRMTPVAIVFTVLGSVIAIVLLSWWCCGCCCGKVSGPLPARGKGGPATIPRAELAARRERGDDDGDGDGGERELPAAEGMAELSVEERQRGEGGQREVVGVKVPPPAYHVLYPDERESRGGGEEVVVGR</sequence>
<gene>
    <name evidence="3" type="ORF">DM02DRAFT_732024</name>
</gene>
<feature type="compositionally biased region" description="Basic and acidic residues" evidence="1">
    <location>
        <begin position="136"/>
        <end position="146"/>
    </location>
</feature>
<evidence type="ECO:0000313" key="3">
    <source>
        <dbReference type="EMBL" id="PVH95177.1"/>
    </source>
</evidence>
<keyword evidence="2" id="KW-1133">Transmembrane helix</keyword>
<keyword evidence="2" id="KW-0472">Membrane</keyword>
<dbReference type="EMBL" id="KZ805505">
    <property type="protein sequence ID" value="PVH95177.1"/>
    <property type="molecule type" value="Genomic_DNA"/>
</dbReference>
<feature type="region of interest" description="Disordered" evidence="1">
    <location>
        <begin position="61"/>
        <end position="123"/>
    </location>
</feature>
<evidence type="ECO:0000313" key="4">
    <source>
        <dbReference type="Proteomes" id="UP000244855"/>
    </source>
</evidence>